<gene>
    <name evidence="2" type="ORF">NDU88_004947</name>
</gene>
<dbReference type="Proteomes" id="UP001066276">
    <property type="component" value="Chromosome 3_2"/>
</dbReference>
<reference evidence="2" key="1">
    <citation type="journal article" date="2022" name="bioRxiv">
        <title>Sequencing and chromosome-scale assembly of the giantPleurodeles waltlgenome.</title>
        <authorList>
            <person name="Brown T."/>
            <person name="Elewa A."/>
            <person name="Iarovenko S."/>
            <person name="Subramanian E."/>
            <person name="Araus A.J."/>
            <person name="Petzold A."/>
            <person name="Susuki M."/>
            <person name="Suzuki K.-i.T."/>
            <person name="Hayashi T."/>
            <person name="Toyoda A."/>
            <person name="Oliveira C."/>
            <person name="Osipova E."/>
            <person name="Leigh N.D."/>
            <person name="Simon A."/>
            <person name="Yun M.H."/>
        </authorList>
    </citation>
    <scope>NUCLEOTIDE SEQUENCE</scope>
    <source>
        <strain evidence="2">20211129_DDA</strain>
        <tissue evidence="2">Liver</tissue>
    </source>
</reference>
<feature type="compositionally biased region" description="Basic and acidic residues" evidence="1">
    <location>
        <begin position="15"/>
        <end position="32"/>
    </location>
</feature>
<dbReference type="AlphaFoldDB" id="A0AAV7TTE0"/>
<dbReference type="EMBL" id="JANPWB010000006">
    <property type="protein sequence ID" value="KAJ1179713.1"/>
    <property type="molecule type" value="Genomic_DNA"/>
</dbReference>
<accession>A0AAV7TTE0</accession>
<evidence type="ECO:0000313" key="2">
    <source>
        <dbReference type="EMBL" id="KAJ1179713.1"/>
    </source>
</evidence>
<keyword evidence="3" id="KW-1185">Reference proteome</keyword>
<sequence length="113" mass="11936">MGVTARGVGTLHLEQVAKNKERSGQDPKRESGATEVGSKIRVRSGQDPGGSQLKGGGLQGPVERNGAQWGCWRRWTGGRRPAAQVRRGPYSWGPPGSGTESQRGSLTAGWRGG</sequence>
<name>A0AAV7TTE0_PLEWA</name>
<comment type="caution">
    <text evidence="2">The sequence shown here is derived from an EMBL/GenBank/DDBJ whole genome shotgun (WGS) entry which is preliminary data.</text>
</comment>
<evidence type="ECO:0000256" key="1">
    <source>
        <dbReference type="SAM" id="MobiDB-lite"/>
    </source>
</evidence>
<proteinExistence type="predicted"/>
<feature type="region of interest" description="Disordered" evidence="1">
    <location>
        <begin position="1"/>
        <end position="113"/>
    </location>
</feature>
<evidence type="ECO:0000313" key="3">
    <source>
        <dbReference type="Proteomes" id="UP001066276"/>
    </source>
</evidence>
<protein>
    <submittedName>
        <fullName evidence="2">Uncharacterized protein</fullName>
    </submittedName>
</protein>
<feature type="compositionally biased region" description="Low complexity" evidence="1">
    <location>
        <begin position="69"/>
        <end position="80"/>
    </location>
</feature>
<organism evidence="2 3">
    <name type="scientific">Pleurodeles waltl</name>
    <name type="common">Iberian ribbed newt</name>
    <dbReference type="NCBI Taxonomy" id="8319"/>
    <lineage>
        <taxon>Eukaryota</taxon>
        <taxon>Metazoa</taxon>
        <taxon>Chordata</taxon>
        <taxon>Craniata</taxon>
        <taxon>Vertebrata</taxon>
        <taxon>Euteleostomi</taxon>
        <taxon>Amphibia</taxon>
        <taxon>Batrachia</taxon>
        <taxon>Caudata</taxon>
        <taxon>Salamandroidea</taxon>
        <taxon>Salamandridae</taxon>
        <taxon>Pleurodelinae</taxon>
        <taxon>Pleurodeles</taxon>
    </lineage>
</organism>